<dbReference type="Proteomes" id="UP000439780">
    <property type="component" value="Unassembled WGS sequence"/>
</dbReference>
<keyword evidence="3" id="KW-1185">Reference proteome</keyword>
<feature type="compositionally biased region" description="Polar residues" evidence="1">
    <location>
        <begin position="75"/>
        <end position="86"/>
    </location>
</feature>
<comment type="caution">
    <text evidence="2">The sequence shown here is derived from an EMBL/GenBank/DDBJ whole genome shotgun (WGS) entry which is preliminary data.</text>
</comment>
<dbReference type="AlphaFoldDB" id="A0A845AI91"/>
<evidence type="ECO:0000313" key="3">
    <source>
        <dbReference type="Proteomes" id="UP000439780"/>
    </source>
</evidence>
<dbReference type="RefSeq" id="WP_160752559.1">
    <property type="nucleotide sequence ID" value="NZ_WTYA01000003.1"/>
</dbReference>
<reference evidence="2 3" key="1">
    <citation type="submission" date="2019-12" db="EMBL/GenBank/DDBJ databases">
        <title>Genomic-based taxomic classification of the family Erythrobacteraceae.</title>
        <authorList>
            <person name="Xu L."/>
        </authorList>
    </citation>
    <scope>NUCLEOTIDE SEQUENCE [LARGE SCALE GENOMIC DNA]</scope>
    <source>
        <strain evidence="2 3">KEMB 9005-328</strain>
    </source>
</reference>
<dbReference type="OrthoDB" id="7432673at2"/>
<organism evidence="2 3">
    <name type="scientific">Qipengyuania algicida</name>
    <dbReference type="NCBI Taxonomy" id="1836209"/>
    <lineage>
        <taxon>Bacteria</taxon>
        <taxon>Pseudomonadati</taxon>
        <taxon>Pseudomonadota</taxon>
        <taxon>Alphaproteobacteria</taxon>
        <taxon>Sphingomonadales</taxon>
        <taxon>Erythrobacteraceae</taxon>
        <taxon>Qipengyuania</taxon>
    </lineage>
</organism>
<proteinExistence type="predicted"/>
<evidence type="ECO:0000256" key="1">
    <source>
        <dbReference type="SAM" id="MobiDB-lite"/>
    </source>
</evidence>
<protein>
    <submittedName>
        <fullName evidence="2">Uncharacterized protein</fullName>
    </submittedName>
</protein>
<evidence type="ECO:0000313" key="2">
    <source>
        <dbReference type="EMBL" id="MXP28266.1"/>
    </source>
</evidence>
<accession>A0A845AI91</accession>
<sequence length="117" mass="12374">MADYPEASERYARLALKSQSNCRATLEALAKLHQPREQIVKHVHVNDGGQAVIADEIHQHGGRGSNGKADKQSHATDCNGASASLPSPNPQGDGVPISSGEGAEAVPDARRDKSRRA</sequence>
<name>A0A845AI91_9SPHN</name>
<feature type="region of interest" description="Disordered" evidence="1">
    <location>
        <begin position="51"/>
        <end position="117"/>
    </location>
</feature>
<dbReference type="EMBL" id="WTYA01000003">
    <property type="protein sequence ID" value="MXP28266.1"/>
    <property type="molecule type" value="Genomic_DNA"/>
</dbReference>
<gene>
    <name evidence="2" type="ORF">GRI58_05455</name>
</gene>